<evidence type="ECO:0000259" key="1">
    <source>
        <dbReference type="Pfam" id="PF13401"/>
    </source>
</evidence>
<dbReference type="Pfam" id="PF13401">
    <property type="entry name" value="AAA_22"/>
    <property type="match status" value="1"/>
</dbReference>
<dbReference type="InterPro" id="IPR027417">
    <property type="entry name" value="P-loop_NTPase"/>
</dbReference>
<accession>A0A1M5Y390</accession>
<dbReference type="OrthoDB" id="9815896at2"/>
<dbReference type="AlphaFoldDB" id="A0A1M5Y390"/>
<dbReference type="Proteomes" id="UP000184447">
    <property type="component" value="Unassembled WGS sequence"/>
</dbReference>
<dbReference type="GO" id="GO:0016887">
    <property type="term" value="F:ATP hydrolysis activity"/>
    <property type="evidence" value="ECO:0007669"/>
    <property type="project" value="InterPro"/>
</dbReference>
<dbReference type="EMBL" id="FQXM01000050">
    <property type="protein sequence ID" value="SHI06472.1"/>
    <property type="molecule type" value="Genomic_DNA"/>
</dbReference>
<sequence>MFKQFYGMSLNPFEKGIKEKDAYISRDLKEMISRLDYLNETRGIGLFTASPGSGKTFALRCFTKKVNPNLTKVIYLCLTTVTTTEFYRQFCISLGLEPCSRKSDMFKNIKDYMENMSSDKRVHYMLVWDEAQYLSTDILRDLKLLTNFSMDSKDCFSLVLIGQPILNNILEKQIHEALKQRIIINYDFEGFSESEAIEYIQSRLSLAGASSEIIDNNAVLAAYRSCASSIRRLNMLLTKALIIGAQHEKTVIDTDIIMAAANEISLR</sequence>
<evidence type="ECO:0000313" key="2">
    <source>
        <dbReference type="EMBL" id="SHI06472.1"/>
    </source>
</evidence>
<proteinExistence type="predicted"/>
<dbReference type="SUPFAM" id="SSF52540">
    <property type="entry name" value="P-loop containing nucleoside triphosphate hydrolases"/>
    <property type="match status" value="1"/>
</dbReference>
<keyword evidence="3" id="KW-1185">Reference proteome</keyword>
<feature type="domain" description="ORC1/DEAH AAA+ ATPase" evidence="1">
    <location>
        <begin position="40"/>
        <end position="170"/>
    </location>
</feature>
<dbReference type="Gene3D" id="3.40.50.300">
    <property type="entry name" value="P-loop containing nucleotide triphosphate hydrolases"/>
    <property type="match status" value="1"/>
</dbReference>
<evidence type="ECO:0000313" key="3">
    <source>
        <dbReference type="Proteomes" id="UP000184447"/>
    </source>
</evidence>
<reference evidence="2 3" key="1">
    <citation type="submission" date="2016-11" db="EMBL/GenBank/DDBJ databases">
        <authorList>
            <person name="Jaros S."/>
            <person name="Januszkiewicz K."/>
            <person name="Wedrychowicz H."/>
        </authorList>
    </citation>
    <scope>NUCLEOTIDE SEQUENCE [LARGE SCALE GENOMIC DNA]</scope>
    <source>
        <strain evidence="2 3">DSM 8605</strain>
    </source>
</reference>
<dbReference type="STRING" id="1121316.SAMN02745207_04154"/>
<dbReference type="InterPro" id="IPR052026">
    <property type="entry name" value="ExeA_AAA_ATPase_DNA-bind"/>
</dbReference>
<organism evidence="2 3">
    <name type="scientific">Clostridium grantii DSM 8605</name>
    <dbReference type="NCBI Taxonomy" id="1121316"/>
    <lineage>
        <taxon>Bacteria</taxon>
        <taxon>Bacillati</taxon>
        <taxon>Bacillota</taxon>
        <taxon>Clostridia</taxon>
        <taxon>Eubacteriales</taxon>
        <taxon>Clostridiaceae</taxon>
        <taxon>Clostridium</taxon>
    </lineage>
</organism>
<gene>
    <name evidence="2" type="ORF">SAMN02745207_04154</name>
</gene>
<name>A0A1M5Y390_9CLOT</name>
<protein>
    <submittedName>
        <fullName evidence="2">Type II secretory pathway, component ExeA (Predicted ATPase)</fullName>
    </submittedName>
</protein>
<dbReference type="PANTHER" id="PTHR35894:SF1">
    <property type="entry name" value="PHOSPHORIBULOKINASE _ URIDINE KINASE FAMILY"/>
    <property type="match status" value="1"/>
</dbReference>
<dbReference type="PANTHER" id="PTHR35894">
    <property type="entry name" value="GENERAL SECRETION PATHWAY PROTEIN A-RELATED"/>
    <property type="match status" value="1"/>
</dbReference>
<dbReference type="InterPro" id="IPR049945">
    <property type="entry name" value="AAA_22"/>
</dbReference>